<dbReference type="GO" id="GO:0004368">
    <property type="term" value="F:glycerol-3-phosphate dehydrogenase (quinone) activity"/>
    <property type="evidence" value="ECO:0007669"/>
    <property type="project" value="UniProtKB-EC"/>
</dbReference>
<dbReference type="InterPro" id="IPR036188">
    <property type="entry name" value="FAD/NAD-bd_sf"/>
</dbReference>
<sequence length="178" mass="19459">ALTLLPTLPPSVLGIRLHNQLQRQFVRQGGIWMPGDEVKKVTCRRGTVSEIWTRNHADIPLRPRFAVLASGSFFSSGLVAEREGIREPILGLDVQQTATRAEWYQQHFFDPQPWQQFGVVTDDAFRPSLAGNTVENLYAIGSVLAGFDPIAEGCGGGVCAVSALQAAHHIAERAGEQQ</sequence>
<dbReference type="EMBL" id="DAAWFQ010000057">
    <property type="protein sequence ID" value="HAF7692883.1"/>
    <property type="molecule type" value="Genomic_DNA"/>
</dbReference>
<evidence type="ECO:0000259" key="4">
    <source>
        <dbReference type="Pfam" id="PF00890"/>
    </source>
</evidence>
<dbReference type="SUPFAM" id="SSF51905">
    <property type="entry name" value="FAD/NAD(P)-binding domain"/>
    <property type="match status" value="1"/>
</dbReference>
<keyword evidence="1" id="KW-0285">Flavoprotein</keyword>
<evidence type="ECO:0000256" key="1">
    <source>
        <dbReference type="ARBA" id="ARBA00022630"/>
    </source>
</evidence>
<dbReference type="EC" id="1.1.5.3" evidence="5"/>
<dbReference type="GO" id="GO:0009331">
    <property type="term" value="C:glycerol-3-phosphate dehydrogenase (FAD) complex"/>
    <property type="evidence" value="ECO:0007669"/>
    <property type="project" value="InterPro"/>
</dbReference>
<dbReference type="NCBIfam" id="NF003718">
    <property type="entry name" value="PRK05329.1-1"/>
    <property type="match status" value="1"/>
</dbReference>
<keyword evidence="2" id="KW-0288">FMN</keyword>
<reference evidence="5" key="1">
    <citation type="journal article" date="2018" name="Genome Biol.">
        <title>SKESA: strategic k-mer extension for scrupulous assemblies.</title>
        <authorList>
            <person name="Souvorov A."/>
            <person name="Agarwala R."/>
            <person name="Lipman D.J."/>
        </authorList>
    </citation>
    <scope>NUCLEOTIDE SEQUENCE</scope>
    <source>
        <strain evidence="5">1689</strain>
    </source>
</reference>
<dbReference type="Pfam" id="PF00890">
    <property type="entry name" value="FAD_binding_2"/>
    <property type="match status" value="1"/>
</dbReference>
<keyword evidence="3 5" id="KW-0560">Oxidoreductase</keyword>
<name>A0A752QV65_SALTM</name>
<evidence type="ECO:0000256" key="2">
    <source>
        <dbReference type="ARBA" id="ARBA00022643"/>
    </source>
</evidence>
<proteinExistence type="predicted"/>
<protein>
    <submittedName>
        <fullName evidence="5">Glycerol-3-phosphate dehydrogenase subunit GlpB</fullName>
        <ecNumber evidence="5">1.1.5.3</ecNumber>
    </submittedName>
</protein>
<evidence type="ECO:0000256" key="3">
    <source>
        <dbReference type="ARBA" id="ARBA00023002"/>
    </source>
</evidence>
<dbReference type="NCBIfam" id="TIGR03378">
    <property type="entry name" value="glycerol3P_GlpB"/>
    <property type="match status" value="1"/>
</dbReference>
<dbReference type="InterPro" id="IPR009158">
    <property type="entry name" value="G3P_DH_GlpB_su"/>
</dbReference>
<reference evidence="5" key="2">
    <citation type="submission" date="2018-07" db="EMBL/GenBank/DDBJ databases">
        <authorList>
            <consortium name="NCBI Pathogen Detection Project"/>
        </authorList>
    </citation>
    <scope>NUCLEOTIDE SEQUENCE</scope>
    <source>
        <strain evidence="5">1689</strain>
    </source>
</reference>
<feature type="non-terminal residue" evidence="5">
    <location>
        <position position="1"/>
    </location>
</feature>
<dbReference type="InterPro" id="IPR003953">
    <property type="entry name" value="FAD-dep_OxRdtase_2_FAD-bd"/>
</dbReference>
<organism evidence="5">
    <name type="scientific">Salmonella typhimurium</name>
    <dbReference type="NCBI Taxonomy" id="90371"/>
    <lineage>
        <taxon>Bacteria</taxon>
        <taxon>Pseudomonadati</taxon>
        <taxon>Pseudomonadota</taxon>
        <taxon>Gammaproteobacteria</taxon>
        <taxon>Enterobacterales</taxon>
        <taxon>Enterobacteriaceae</taxon>
        <taxon>Salmonella</taxon>
    </lineage>
</organism>
<comment type="caution">
    <text evidence="5">The sequence shown here is derived from an EMBL/GenBank/DDBJ whole genome shotgun (WGS) entry which is preliminary data.</text>
</comment>
<evidence type="ECO:0000313" key="5">
    <source>
        <dbReference type="EMBL" id="HAF7692883.1"/>
    </source>
</evidence>
<feature type="domain" description="FAD-dependent oxidoreductase 2 FAD-binding" evidence="4">
    <location>
        <begin position="4"/>
        <end position="158"/>
    </location>
</feature>
<gene>
    <name evidence="5" type="primary">glpB</name>
    <name evidence="5" type="ORF">G9314_004338</name>
</gene>
<accession>A0A752QV65</accession>
<dbReference type="AlphaFoldDB" id="A0A752QV65"/>